<gene>
    <name evidence="3" type="primary">metC_8</name>
    <name evidence="3" type="ORF">SDC9_196775</name>
</gene>
<dbReference type="Pfam" id="PF01053">
    <property type="entry name" value="Cys_Met_Meta_PP"/>
    <property type="match status" value="1"/>
</dbReference>
<keyword evidence="2" id="KW-0663">Pyridoxal phosphate</keyword>
<dbReference type="Gene3D" id="3.90.1150.10">
    <property type="entry name" value="Aspartate Aminotransferase, domain 1"/>
    <property type="match status" value="1"/>
</dbReference>
<dbReference type="SUPFAM" id="SSF53383">
    <property type="entry name" value="PLP-dependent transferases"/>
    <property type="match status" value="1"/>
</dbReference>
<evidence type="ECO:0000256" key="1">
    <source>
        <dbReference type="ARBA" id="ARBA00001933"/>
    </source>
</evidence>
<dbReference type="PANTHER" id="PTHR11808">
    <property type="entry name" value="TRANS-SULFURATION ENZYME FAMILY MEMBER"/>
    <property type="match status" value="1"/>
</dbReference>
<proteinExistence type="predicted"/>
<sequence>MDSWLILRGLKTLALRMKQHSFNAVKIAEWLTTQESVKEVYFIGLKNHPSSDIIERQCKGYGGMISFRVQNAEAAKQILNNIKIIRFAESLGGVESLMTYPMRQTHAEVPEERRKALGVDETLLRLSVGIEDVTDLINDLKQAFDNI</sequence>
<dbReference type="InterPro" id="IPR015422">
    <property type="entry name" value="PyrdxlP-dep_Trfase_small"/>
</dbReference>
<dbReference type="GO" id="GO:0009086">
    <property type="term" value="P:methionine biosynthetic process"/>
    <property type="evidence" value="ECO:0007669"/>
    <property type="project" value="UniProtKB-ARBA"/>
</dbReference>
<dbReference type="InterPro" id="IPR000277">
    <property type="entry name" value="Cys/Met-Metab_PyrdxlP-dep_enz"/>
</dbReference>
<dbReference type="FunFam" id="3.90.1150.10:FF:000033">
    <property type="entry name" value="Cystathionine gamma-synthase"/>
    <property type="match status" value="1"/>
</dbReference>
<reference evidence="3" key="1">
    <citation type="submission" date="2019-08" db="EMBL/GenBank/DDBJ databases">
        <authorList>
            <person name="Kucharzyk K."/>
            <person name="Murdoch R.W."/>
            <person name="Higgins S."/>
            <person name="Loffler F."/>
        </authorList>
    </citation>
    <scope>NUCLEOTIDE SEQUENCE</scope>
</reference>
<dbReference type="GO" id="GO:0005737">
    <property type="term" value="C:cytoplasm"/>
    <property type="evidence" value="ECO:0007669"/>
    <property type="project" value="TreeGrafter"/>
</dbReference>
<keyword evidence="3" id="KW-0456">Lyase</keyword>
<dbReference type="PANTHER" id="PTHR11808:SF90">
    <property type="entry name" value="CYSTATHIONINE GAMMA-SYNTHASE"/>
    <property type="match status" value="1"/>
</dbReference>
<accession>A0A645ICT4</accession>
<evidence type="ECO:0000313" key="3">
    <source>
        <dbReference type="EMBL" id="MPN49161.1"/>
    </source>
</evidence>
<dbReference type="GO" id="GO:0019346">
    <property type="term" value="P:transsulfuration"/>
    <property type="evidence" value="ECO:0007669"/>
    <property type="project" value="InterPro"/>
</dbReference>
<dbReference type="EC" id="4.4.1.8" evidence="3"/>
<organism evidence="3">
    <name type="scientific">bioreactor metagenome</name>
    <dbReference type="NCBI Taxonomy" id="1076179"/>
    <lineage>
        <taxon>unclassified sequences</taxon>
        <taxon>metagenomes</taxon>
        <taxon>ecological metagenomes</taxon>
    </lineage>
</organism>
<evidence type="ECO:0000256" key="2">
    <source>
        <dbReference type="ARBA" id="ARBA00022898"/>
    </source>
</evidence>
<dbReference type="EMBL" id="VSSQ01112168">
    <property type="protein sequence ID" value="MPN49161.1"/>
    <property type="molecule type" value="Genomic_DNA"/>
</dbReference>
<dbReference type="AlphaFoldDB" id="A0A645ICT4"/>
<name>A0A645ICT4_9ZZZZ</name>
<dbReference type="InterPro" id="IPR015424">
    <property type="entry name" value="PyrdxlP-dep_Trfase"/>
</dbReference>
<protein>
    <submittedName>
        <fullName evidence="3">Cystathionine beta-lyase</fullName>
        <ecNumber evidence="3">4.4.1.8</ecNumber>
    </submittedName>
</protein>
<dbReference type="GO" id="GO:0030170">
    <property type="term" value="F:pyridoxal phosphate binding"/>
    <property type="evidence" value="ECO:0007669"/>
    <property type="project" value="InterPro"/>
</dbReference>
<comment type="cofactor">
    <cofactor evidence="1">
        <name>pyridoxal 5'-phosphate</name>
        <dbReference type="ChEBI" id="CHEBI:597326"/>
    </cofactor>
</comment>
<comment type="caution">
    <text evidence="3">The sequence shown here is derived from an EMBL/GenBank/DDBJ whole genome shotgun (WGS) entry which is preliminary data.</text>
</comment>
<dbReference type="GO" id="GO:0016846">
    <property type="term" value="F:carbon-sulfur lyase activity"/>
    <property type="evidence" value="ECO:0007669"/>
    <property type="project" value="TreeGrafter"/>
</dbReference>